<dbReference type="GO" id="GO:0009423">
    <property type="term" value="P:chorismate biosynthetic process"/>
    <property type="evidence" value="ECO:0007669"/>
    <property type="project" value="UniProtKB-UniRule"/>
</dbReference>
<dbReference type="InterPro" id="IPR001381">
    <property type="entry name" value="DHquinase_I"/>
</dbReference>
<comment type="pathway">
    <text evidence="5">Metabolic intermediate biosynthesis; chorismate biosynthesis; chorismate from D-erythrose 4-phosphate and phosphoenolpyruvate: step 3/7.</text>
</comment>
<keyword evidence="4 5" id="KW-0704">Schiff base</keyword>
<evidence type="ECO:0000256" key="1">
    <source>
        <dbReference type="ARBA" id="ARBA00001864"/>
    </source>
</evidence>
<keyword evidence="5" id="KW-0028">Amino-acid biosynthesis</keyword>
<gene>
    <name evidence="5" type="primary">aroD</name>
    <name evidence="6" type="ORF">I8U20_09970</name>
</gene>
<feature type="binding site" evidence="5">
    <location>
        <position position="86"/>
    </location>
    <ligand>
        <name>3-dehydroquinate</name>
        <dbReference type="ChEBI" id="CHEBI:32364"/>
    </ligand>
</feature>
<protein>
    <recommendedName>
        <fullName evidence="5">3-dehydroquinate dehydratase</fullName>
        <shortName evidence="5">3-dehydroquinase</shortName>
        <ecNumber evidence="5">4.2.1.10</ecNumber>
    </recommendedName>
    <alternativeName>
        <fullName evidence="5">Type I DHQase</fullName>
    </alternativeName>
    <alternativeName>
        <fullName evidence="5">Type I dehydroquinase</fullName>
        <shortName evidence="5">DHQ1</shortName>
    </alternativeName>
</protein>
<comment type="caution">
    <text evidence="6">The sequence shown here is derived from an EMBL/GenBank/DDBJ whole genome shotgun (WGS) entry which is preliminary data.</text>
</comment>
<feature type="binding site" evidence="5">
    <location>
        <position position="239"/>
    </location>
    <ligand>
        <name>3-dehydroquinate</name>
        <dbReference type="ChEBI" id="CHEBI:32364"/>
    </ligand>
</feature>
<evidence type="ECO:0000256" key="5">
    <source>
        <dbReference type="HAMAP-Rule" id="MF_00214"/>
    </source>
</evidence>
<evidence type="ECO:0000256" key="3">
    <source>
        <dbReference type="ARBA" id="ARBA00023239"/>
    </source>
</evidence>
<evidence type="ECO:0000256" key="2">
    <source>
        <dbReference type="ARBA" id="ARBA00023141"/>
    </source>
</evidence>
<name>A0A8I1AAH0_THEIN</name>
<feature type="active site" description="Proton donor/acceptor" evidence="5">
    <location>
        <position position="147"/>
    </location>
</feature>
<sequence>MKISPTVVTVRKVEIGGGQPCICAPVVGKDADEIRNQTSELCRKKPDLIEWRADFFQEIGDPEKVLDVVHQMRGIVGEIPLLFTIRSEKEGGQPIPLTDGDKIRLMKRVCQTRQVDLIDHELRDERNIPVIRNVSKAYGVRLILSFHDFDQTPAKEVLVDKIFKAVEFGADIAKVAVMPATFKDVIVLMEATEEARHHVRIPLITMSMGGLGTITRLAGWAYGSAVTFASGSRSSAPGQMPVEEVQNLLPVIQKYTRGED</sequence>
<feature type="active site" description="Schiff-base intermediate with substrate" evidence="5">
    <location>
        <position position="174"/>
    </location>
</feature>
<dbReference type="Gene3D" id="3.20.20.70">
    <property type="entry name" value="Aldolase class I"/>
    <property type="match status" value="1"/>
</dbReference>
<dbReference type="InterPro" id="IPR013785">
    <property type="entry name" value="Aldolase_TIM"/>
</dbReference>
<dbReference type="PANTHER" id="PTHR43699">
    <property type="entry name" value="3-DEHYDROQUINATE DEHYDRATASE"/>
    <property type="match status" value="1"/>
</dbReference>
<evidence type="ECO:0000256" key="4">
    <source>
        <dbReference type="ARBA" id="ARBA00023270"/>
    </source>
</evidence>
<reference evidence="6 7" key="1">
    <citation type="submission" date="2020-12" db="EMBL/GenBank/DDBJ databases">
        <title>WGS of Thermoactinomyces spp.</title>
        <authorList>
            <person name="Cheng K."/>
        </authorList>
    </citation>
    <scope>NUCLEOTIDE SEQUENCE [LARGE SCALE GENOMIC DNA]</scope>
    <source>
        <strain evidence="7">CICC 10671\DSM 43846</strain>
    </source>
</reference>
<comment type="catalytic activity">
    <reaction evidence="1 5">
        <text>3-dehydroquinate = 3-dehydroshikimate + H2O</text>
        <dbReference type="Rhea" id="RHEA:21096"/>
        <dbReference type="ChEBI" id="CHEBI:15377"/>
        <dbReference type="ChEBI" id="CHEBI:16630"/>
        <dbReference type="ChEBI" id="CHEBI:32364"/>
        <dbReference type="EC" id="4.2.1.10"/>
    </reaction>
</comment>
<dbReference type="Pfam" id="PF01487">
    <property type="entry name" value="DHquinase_I"/>
    <property type="match status" value="1"/>
</dbReference>
<dbReference type="PANTHER" id="PTHR43699:SF1">
    <property type="entry name" value="3-DEHYDROQUINATE DEHYDRATASE"/>
    <property type="match status" value="1"/>
</dbReference>
<keyword evidence="3 5" id="KW-0456">Lyase</keyword>
<dbReference type="GO" id="GO:0009073">
    <property type="term" value="P:aromatic amino acid family biosynthetic process"/>
    <property type="evidence" value="ECO:0007669"/>
    <property type="project" value="UniProtKB-KW"/>
</dbReference>
<evidence type="ECO:0000313" key="6">
    <source>
        <dbReference type="EMBL" id="MBH8595656.1"/>
    </source>
</evidence>
<dbReference type="UniPathway" id="UPA00053">
    <property type="reaction ID" value="UER00086"/>
</dbReference>
<dbReference type="AlphaFoldDB" id="A0A8I1AAH0"/>
<dbReference type="GO" id="GO:0046279">
    <property type="term" value="P:3,4-dihydroxybenzoate biosynthetic process"/>
    <property type="evidence" value="ECO:0007669"/>
    <property type="project" value="TreeGrafter"/>
</dbReference>
<keyword evidence="7" id="KW-1185">Reference proteome</keyword>
<dbReference type="GO" id="GO:0008652">
    <property type="term" value="P:amino acid biosynthetic process"/>
    <property type="evidence" value="ECO:0007669"/>
    <property type="project" value="UniProtKB-KW"/>
</dbReference>
<feature type="binding site" evidence="5">
    <location>
        <position position="235"/>
    </location>
    <ligand>
        <name>3-dehydroquinate</name>
        <dbReference type="ChEBI" id="CHEBI:32364"/>
    </ligand>
</feature>
<comment type="subunit">
    <text evidence="5">Homodimer.</text>
</comment>
<dbReference type="NCBIfam" id="TIGR01093">
    <property type="entry name" value="aroD"/>
    <property type="match status" value="1"/>
</dbReference>
<dbReference type="HAMAP" id="MF_00214">
    <property type="entry name" value="AroD"/>
    <property type="match status" value="1"/>
</dbReference>
<dbReference type="GO" id="GO:0003855">
    <property type="term" value="F:3-dehydroquinate dehydratase activity"/>
    <property type="evidence" value="ECO:0007669"/>
    <property type="project" value="UniProtKB-UniRule"/>
</dbReference>
<evidence type="ECO:0000313" key="7">
    <source>
        <dbReference type="Proteomes" id="UP000633619"/>
    </source>
</evidence>
<dbReference type="EMBL" id="JAECVW010000005">
    <property type="protein sequence ID" value="MBH8595656.1"/>
    <property type="molecule type" value="Genomic_DNA"/>
</dbReference>
<accession>A0A8I1AAH0</accession>
<keyword evidence="2 5" id="KW-0057">Aromatic amino acid biosynthesis</keyword>
<dbReference type="EC" id="4.2.1.10" evidence="5"/>
<dbReference type="FunFam" id="3.20.20.70:FF:000047">
    <property type="entry name" value="3-dehydroquinate dehydratase"/>
    <property type="match status" value="1"/>
</dbReference>
<proteinExistence type="inferred from homology"/>
<dbReference type="InterPro" id="IPR050146">
    <property type="entry name" value="Type-I_3-dehydroquinase"/>
</dbReference>
<dbReference type="Proteomes" id="UP000633619">
    <property type="component" value="Unassembled WGS sequence"/>
</dbReference>
<comment type="function">
    <text evidence="5">Involved in the third step of the chorismate pathway, which leads to the biosynthesis of aromatic amino acids. Catalyzes the cis-dehydration of 3-dehydroquinate (DHQ) and introduces the first double bond of the aromatic ring to yield 3-dehydroshikimate.</text>
</comment>
<organism evidence="6 7">
    <name type="scientific">Thermoactinomyces intermedius</name>
    <dbReference type="NCBI Taxonomy" id="2024"/>
    <lineage>
        <taxon>Bacteria</taxon>
        <taxon>Bacillati</taxon>
        <taxon>Bacillota</taxon>
        <taxon>Bacilli</taxon>
        <taxon>Bacillales</taxon>
        <taxon>Thermoactinomycetaceae</taxon>
        <taxon>Thermoactinomyces</taxon>
    </lineage>
</organism>
<dbReference type="CDD" id="cd00502">
    <property type="entry name" value="DHQase_I"/>
    <property type="match status" value="1"/>
</dbReference>
<feature type="binding site" evidence="5">
    <location>
        <position position="216"/>
    </location>
    <ligand>
        <name>3-dehydroquinate</name>
        <dbReference type="ChEBI" id="CHEBI:32364"/>
    </ligand>
</feature>
<feature type="binding site" evidence="5">
    <location>
        <begin position="50"/>
        <end position="52"/>
    </location>
    <ligand>
        <name>3-dehydroquinate</name>
        <dbReference type="ChEBI" id="CHEBI:32364"/>
    </ligand>
</feature>
<dbReference type="RefSeq" id="WP_181732410.1">
    <property type="nucleotide sequence ID" value="NZ_JACEIR010000007.1"/>
</dbReference>
<comment type="similarity">
    <text evidence="5">Belongs to the type-I 3-dehydroquinase family.</text>
</comment>
<comment type="caution">
    <text evidence="5">Lacks conserved residue(s) required for the propagation of feature annotation.</text>
</comment>
<dbReference type="SUPFAM" id="SSF51569">
    <property type="entry name" value="Aldolase"/>
    <property type="match status" value="1"/>
</dbReference>